<dbReference type="EMBL" id="GIFC01016831">
    <property type="protein sequence ID" value="MXU98914.1"/>
    <property type="molecule type" value="Transcribed_RNA"/>
</dbReference>
<dbReference type="AlphaFoldDB" id="A0A6B0VAV0"/>
<name>A0A6B0VAV0_IXORI</name>
<protein>
    <submittedName>
        <fullName evidence="1">Uncharacterized protein</fullName>
    </submittedName>
</protein>
<reference evidence="1" key="1">
    <citation type="submission" date="2019-12" db="EMBL/GenBank/DDBJ databases">
        <title>An insight into the sialome of adult female Ixodes ricinus ticks feeding for 6 days.</title>
        <authorList>
            <person name="Perner J."/>
            <person name="Ribeiro J.M.C."/>
        </authorList>
    </citation>
    <scope>NUCLEOTIDE SEQUENCE</scope>
    <source>
        <strain evidence="1">Semi-engorged</strain>
        <tissue evidence="1">Salivary glands</tissue>
    </source>
</reference>
<proteinExistence type="predicted"/>
<dbReference type="AntiFam" id="ANF00226">
    <property type="entry name" value="Shadow ORF (opposite pknB)"/>
</dbReference>
<sequence length="378" mass="42616">MPLCPLHRGSLAVCAVPSAQHPLAAGDPLGVRPRWALVEQSGRRGWAGRNVEVLDLQLGRLVFDALVVHHQVVSDGQLVVGVAAQQGAVQLLLLHPKLLADDFHSVHVDDRRIVVVRQREEVGWEVLLKPVMVFDVLHGCPFHWIHLEGVDQQAHHRFVQVVRNGEDARLDLSEQGWDVFVVEWKGSAEQRIEYYTAAPNVYFRTGVEFARDDLWGCVIWGPTARPQEFAVHHHVREPKVGDLDVEVLVQEQVFGFQVPVDHHVPVTVRHSGDYLLEEPPGIRLLQLPMLDDVIKEFTTAHILHDHENVGGCADDLVQFDDMRVPEELEVLYFTADLAHDIEILYLLPVQYLHCNLVARQLMAGGLHFSKRADAEGFS</sequence>
<organism evidence="1">
    <name type="scientific">Ixodes ricinus</name>
    <name type="common">Common tick</name>
    <name type="synonym">Acarus ricinus</name>
    <dbReference type="NCBI Taxonomy" id="34613"/>
    <lineage>
        <taxon>Eukaryota</taxon>
        <taxon>Metazoa</taxon>
        <taxon>Ecdysozoa</taxon>
        <taxon>Arthropoda</taxon>
        <taxon>Chelicerata</taxon>
        <taxon>Arachnida</taxon>
        <taxon>Acari</taxon>
        <taxon>Parasitiformes</taxon>
        <taxon>Ixodida</taxon>
        <taxon>Ixodoidea</taxon>
        <taxon>Ixodidae</taxon>
        <taxon>Ixodinae</taxon>
        <taxon>Ixodes</taxon>
    </lineage>
</organism>
<accession>A0A6B0VAV0</accession>
<evidence type="ECO:0000313" key="1">
    <source>
        <dbReference type="EMBL" id="MXU98914.1"/>
    </source>
</evidence>